<dbReference type="CDD" id="cd00833">
    <property type="entry name" value="PKS"/>
    <property type="match status" value="1"/>
</dbReference>
<keyword evidence="2" id="KW-0597">Phosphoprotein</keyword>
<keyword evidence="6" id="KW-0012">Acyltransferase</keyword>
<dbReference type="SUPFAM" id="SSF53901">
    <property type="entry name" value="Thiolase-like"/>
    <property type="match status" value="1"/>
</dbReference>
<evidence type="ECO:0000313" key="6">
    <source>
        <dbReference type="EMBL" id="KDO03568.1"/>
    </source>
</evidence>
<dbReference type="GO" id="GO:0004315">
    <property type="term" value="F:3-oxoacyl-[acyl-carrier-protein] synthase activity"/>
    <property type="evidence" value="ECO:0007669"/>
    <property type="project" value="UniProtKB-EC"/>
</dbReference>
<dbReference type="InterPro" id="IPR018201">
    <property type="entry name" value="Ketoacyl_synth_AS"/>
</dbReference>
<dbReference type="PROSITE" id="PS00606">
    <property type="entry name" value="KS3_1"/>
    <property type="match status" value="1"/>
</dbReference>
<reference evidence="6 7" key="1">
    <citation type="submission" date="2014-02" db="EMBL/GenBank/DDBJ databases">
        <title>Draft genome sequence of Rickettsia buchneri sp. nov. ISO7T.</title>
        <authorList>
            <person name="Felsheim R.F."/>
            <person name="Kurtti T.J."/>
            <person name="Munderloh U.G."/>
        </authorList>
    </citation>
    <scope>NUCLEOTIDE SEQUENCE [LARGE SCALE GENOMIC DNA]</scope>
    <source>
        <strain evidence="6 7">ISO7</strain>
    </source>
</reference>
<dbReference type="Pfam" id="PF22621">
    <property type="entry name" value="CurL-like_PKS_C"/>
    <property type="match status" value="1"/>
</dbReference>
<keyword evidence="1" id="KW-0596">Phosphopantetheine</keyword>
<sequence>MNKIAIIGFSGSFPGANDTNALWELTSQQEVGIKPSNLEDINKNLPKDLVNQTGFRGVGGGPSDFKSFDASFFGYSPKEAQYLDPQIRKSLEYAWKSIEHAGYCPDSFKIPVGVYVASSLNSYFLENLQYIFHHEADEHQKNQMIFLNEPDFLASRLSYHFNWHGPAFVIKCGCSSSLVAIHEACTGLTNFDCDIALSGGVAIKPRYHYGYLYEEGGILSVDGKCCPFSDTATGTVFANGIGFVVLKRLKDAISDGDTIYGIIRGSAINNDGQNKVGYMAPSVSGQANSLELALAYAGIEPEDISYIEAHGTGTEIGDPIEYKGLLSVFSNCQEDSIALTTVKGNVGHLDAASGVTGLIKVLLDLQHNTISPIANFSNPNPKLHHNCSPITFTKQLKTWDCGTKTRMAVVSSFGIGGTNAHLIIEEYKSFTSNKKENTHSQKYFIPISAKSPEALNNKLIQLTDYLQNDFLGSIGDLSYTLLLGRKHFQNRWGCIVESKEDLLEQIHDASARDYKVVSIGENIHVDLELFHSPKKLVTLWLQGANIANLNNSLKGYKRIAAPVYCFANNEYWINPITKHNNERKNEKIADISKWFYAPYWKREQVASHIPKLSDKNILVLSDDSTFSATLVNRLEK</sequence>
<protein>
    <submittedName>
        <fullName evidence="6">Beta-ketoacyl-acyl-carrier-protein synthase I</fullName>
        <ecNumber evidence="6">2.3.1.41</ecNumber>
    </submittedName>
</protein>
<dbReference type="InterPro" id="IPR050091">
    <property type="entry name" value="PKS_NRPS_Biosynth_Enz"/>
</dbReference>
<dbReference type="Pfam" id="PF00109">
    <property type="entry name" value="ketoacyl-synt"/>
    <property type="match status" value="1"/>
</dbReference>
<name>A0A8E0WMV7_9RICK</name>
<dbReference type="InterPro" id="IPR020841">
    <property type="entry name" value="PKS_Beta-ketoAc_synthase_dom"/>
</dbReference>
<dbReference type="GO" id="GO:0006633">
    <property type="term" value="P:fatty acid biosynthetic process"/>
    <property type="evidence" value="ECO:0007669"/>
    <property type="project" value="InterPro"/>
</dbReference>
<dbReference type="Gene3D" id="3.40.47.10">
    <property type="match status" value="1"/>
</dbReference>
<evidence type="ECO:0000256" key="1">
    <source>
        <dbReference type="ARBA" id="ARBA00022450"/>
    </source>
</evidence>
<evidence type="ECO:0000313" key="7">
    <source>
        <dbReference type="Proteomes" id="UP000027161"/>
    </source>
</evidence>
<dbReference type="RefSeq" id="WP_052644803.1">
    <property type="nucleotide sequence ID" value="NZ_CP113531.1"/>
</dbReference>
<evidence type="ECO:0000256" key="3">
    <source>
        <dbReference type="ARBA" id="ARBA00022679"/>
    </source>
</evidence>
<dbReference type="AlphaFoldDB" id="A0A8E0WMV7"/>
<dbReference type="SMART" id="SM00825">
    <property type="entry name" value="PKS_KS"/>
    <property type="match status" value="1"/>
</dbReference>
<evidence type="ECO:0000256" key="4">
    <source>
        <dbReference type="RuleBase" id="RU003694"/>
    </source>
</evidence>
<evidence type="ECO:0000256" key="2">
    <source>
        <dbReference type="ARBA" id="ARBA00022553"/>
    </source>
</evidence>
<dbReference type="InterPro" id="IPR014031">
    <property type="entry name" value="Ketoacyl_synth_C"/>
</dbReference>
<dbReference type="PANTHER" id="PTHR43775">
    <property type="entry name" value="FATTY ACID SYNTHASE"/>
    <property type="match status" value="1"/>
</dbReference>
<proteinExistence type="inferred from homology"/>
<dbReference type="Gene3D" id="1.10.1240.100">
    <property type="match status" value="1"/>
</dbReference>
<feature type="domain" description="Ketosynthase family 3 (KS3)" evidence="5">
    <location>
        <begin position="1"/>
        <end position="426"/>
    </location>
</feature>
<comment type="similarity">
    <text evidence="4">Belongs to the thiolase-like superfamily. Beta-ketoacyl-ACP synthases family.</text>
</comment>
<evidence type="ECO:0000259" key="5">
    <source>
        <dbReference type="PROSITE" id="PS52004"/>
    </source>
</evidence>
<dbReference type="Pfam" id="PF02801">
    <property type="entry name" value="Ketoacyl-synt_C"/>
    <property type="match status" value="1"/>
</dbReference>
<dbReference type="PROSITE" id="PS52004">
    <property type="entry name" value="KS3_2"/>
    <property type="match status" value="1"/>
</dbReference>
<dbReference type="Proteomes" id="UP000027161">
    <property type="component" value="Unassembled WGS sequence"/>
</dbReference>
<keyword evidence="3 4" id="KW-0808">Transferase</keyword>
<organism evidence="6 7">
    <name type="scientific">Rickettsia tamurae subsp. buchneri</name>
    <dbReference type="NCBI Taxonomy" id="1462938"/>
    <lineage>
        <taxon>Bacteria</taxon>
        <taxon>Pseudomonadati</taxon>
        <taxon>Pseudomonadota</taxon>
        <taxon>Alphaproteobacteria</taxon>
        <taxon>Rickettsiales</taxon>
        <taxon>Rickettsiaceae</taxon>
        <taxon>Rickettsieae</taxon>
        <taxon>Rickettsia</taxon>
        <taxon>spotted fever group</taxon>
    </lineage>
</organism>
<dbReference type="GO" id="GO:0004312">
    <property type="term" value="F:fatty acid synthase activity"/>
    <property type="evidence" value="ECO:0007669"/>
    <property type="project" value="TreeGrafter"/>
</dbReference>
<dbReference type="InterPro" id="IPR014030">
    <property type="entry name" value="Ketoacyl_synth_N"/>
</dbReference>
<keyword evidence="7" id="KW-1185">Reference proteome</keyword>
<dbReference type="PANTHER" id="PTHR43775:SF37">
    <property type="entry name" value="SI:DKEY-61P9.11"/>
    <property type="match status" value="1"/>
</dbReference>
<gene>
    <name evidence="6" type="primary">ppsE_2</name>
    <name evidence="6" type="ORF">REISMN_01165</name>
</gene>
<comment type="caution">
    <text evidence="6">The sequence shown here is derived from an EMBL/GenBank/DDBJ whole genome shotgun (WGS) entry which is preliminary data.</text>
</comment>
<dbReference type="EMBL" id="JFKF01000025">
    <property type="protein sequence ID" value="KDO03568.1"/>
    <property type="molecule type" value="Genomic_DNA"/>
</dbReference>
<accession>A0A8E0WMV7</accession>
<dbReference type="InterPro" id="IPR016039">
    <property type="entry name" value="Thiolase-like"/>
</dbReference>
<dbReference type="EC" id="2.3.1.41" evidence="6"/>